<dbReference type="InterPro" id="IPR024949">
    <property type="entry name" value="Bet_v_I_allergen"/>
</dbReference>
<evidence type="ECO:0000256" key="3">
    <source>
        <dbReference type="ARBA" id="ARBA00023265"/>
    </source>
</evidence>
<dbReference type="CDD" id="cd07816">
    <property type="entry name" value="Bet_v1-like"/>
    <property type="match status" value="1"/>
</dbReference>
<dbReference type="EMBL" id="PGOL01002677">
    <property type="protein sequence ID" value="PKI46031.1"/>
    <property type="molecule type" value="Genomic_DNA"/>
</dbReference>
<dbReference type="GO" id="GO:0038023">
    <property type="term" value="F:signaling receptor activity"/>
    <property type="evidence" value="ECO:0007669"/>
    <property type="project" value="InterPro"/>
</dbReference>
<evidence type="ECO:0000256" key="2">
    <source>
        <dbReference type="ARBA" id="ARBA00022821"/>
    </source>
</evidence>
<dbReference type="FunFam" id="3.30.530.20:FF:000007">
    <property type="entry name" value="Major pollen allergen Bet v 1-A"/>
    <property type="match status" value="1"/>
</dbReference>
<dbReference type="InterPro" id="IPR023393">
    <property type="entry name" value="START-like_dom_sf"/>
</dbReference>
<dbReference type="STRING" id="22663.A0A2I0IPU3"/>
<organism evidence="5 6">
    <name type="scientific">Punica granatum</name>
    <name type="common">Pomegranate</name>
    <dbReference type="NCBI Taxonomy" id="22663"/>
    <lineage>
        <taxon>Eukaryota</taxon>
        <taxon>Viridiplantae</taxon>
        <taxon>Streptophyta</taxon>
        <taxon>Embryophyta</taxon>
        <taxon>Tracheophyta</taxon>
        <taxon>Spermatophyta</taxon>
        <taxon>Magnoliopsida</taxon>
        <taxon>eudicotyledons</taxon>
        <taxon>Gunneridae</taxon>
        <taxon>Pentapetalae</taxon>
        <taxon>rosids</taxon>
        <taxon>malvids</taxon>
        <taxon>Myrtales</taxon>
        <taxon>Lythraceae</taxon>
        <taxon>Punica</taxon>
    </lineage>
</organism>
<dbReference type="GO" id="GO:0005737">
    <property type="term" value="C:cytoplasm"/>
    <property type="evidence" value="ECO:0007669"/>
    <property type="project" value="TreeGrafter"/>
</dbReference>
<evidence type="ECO:0000259" key="4">
    <source>
        <dbReference type="Pfam" id="PF00407"/>
    </source>
</evidence>
<sequence>MNPAISLSNLDMQVACTYQEFVIPISRERAFKGMAVDVHNLVVKAAPHIMKSVKTIHGDGGPGTIRECTYTKESGCSAIVGTLRVDILDAKNFVYRHTITDGDAYRMMYSVIVEMRYEALGHDKCICKMSTEHHPKEGITYKEEDIEKGNRTMMALYKAMQDYLVANPNAYV</sequence>
<feature type="domain" description="Bet v I/Major latex protein" evidence="4">
    <location>
        <begin position="19"/>
        <end position="166"/>
    </location>
</feature>
<gene>
    <name evidence="5" type="ORF">CRG98_033560</name>
</gene>
<evidence type="ECO:0000313" key="5">
    <source>
        <dbReference type="EMBL" id="PKI46031.1"/>
    </source>
</evidence>
<reference evidence="5 6" key="1">
    <citation type="submission" date="2017-11" db="EMBL/GenBank/DDBJ databases">
        <title>De-novo sequencing of pomegranate (Punica granatum L.) genome.</title>
        <authorList>
            <person name="Akparov Z."/>
            <person name="Amiraslanov A."/>
            <person name="Hajiyeva S."/>
            <person name="Abbasov M."/>
            <person name="Kaur K."/>
            <person name="Hamwieh A."/>
            <person name="Solovyev V."/>
            <person name="Salamov A."/>
            <person name="Braich B."/>
            <person name="Kosarev P."/>
            <person name="Mahmoud A."/>
            <person name="Hajiyev E."/>
            <person name="Babayeva S."/>
            <person name="Izzatullayeva V."/>
            <person name="Mammadov A."/>
            <person name="Mammadov A."/>
            <person name="Sharifova S."/>
            <person name="Ojaghi J."/>
            <person name="Eynullazada K."/>
            <person name="Bayramov B."/>
            <person name="Abdulazimova A."/>
            <person name="Shahmuradov I."/>
        </authorList>
    </citation>
    <scope>NUCLEOTIDE SEQUENCE [LARGE SCALE GENOMIC DNA]</scope>
    <source>
        <strain evidence="6">cv. AG2017</strain>
        <tissue evidence="5">Leaf</tissue>
    </source>
</reference>
<dbReference type="PANTHER" id="PTHR31213">
    <property type="entry name" value="OS08G0374000 PROTEIN-RELATED"/>
    <property type="match status" value="1"/>
</dbReference>
<accession>A0A2I0IPU3</accession>
<keyword evidence="6" id="KW-1185">Reference proteome</keyword>
<keyword evidence="2" id="KW-0611">Plant defense</keyword>
<dbReference type="Proteomes" id="UP000233551">
    <property type="component" value="Unassembled WGS sequence"/>
</dbReference>
<proteinExistence type="inferred from homology"/>
<dbReference type="PRINTS" id="PR00634">
    <property type="entry name" value="BETALLERGEN"/>
</dbReference>
<protein>
    <recommendedName>
        <fullName evidence="4">Bet v I/Major latex protein domain-containing protein</fullName>
    </recommendedName>
</protein>
<dbReference type="InterPro" id="IPR050279">
    <property type="entry name" value="Plant_def-hormone_signal"/>
</dbReference>
<dbReference type="GO" id="GO:0004864">
    <property type="term" value="F:protein phosphatase inhibitor activity"/>
    <property type="evidence" value="ECO:0007669"/>
    <property type="project" value="InterPro"/>
</dbReference>
<dbReference type="PANTHER" id="PTHR31213:SF157">
    <property type="entry name" value="MAJOR ALLERGEN MAL D 1-LIKE"/>
    <property type="match status" value="1"/>
</dbReference>
<dbReference type="Pfam" id="PF00407">
    <property type="entry name" value="Bet_v_1"/>
    <property type="match status" value="1"/>
</dbReference>
<evidence type="ECO:0000256" key="1">
    <source>
        <dbReference type="ARBA" id="ARBA00009744"/>
    </source>
</evidence>
<dbReference type="AlphaFoldDB" id="A0A2I0IPU3"/>
<dbReference type="GO" id="GO:0006952">
    <property type="term" value="P:defense response"/>
    <property type="evidence" value="ECO:0007669"/>
    <property type="project" value="UniProtKB-KW"/>
</dbReference>
<comment type="similarity">
    <text evidence="1">Belongs to the BetVI family.</text>
</comment>
<dbReference type="GO" id="GO:0005634">
    <property type="term" value="C:nucleus"/>
    <property type="evidence" value="ECO:0007669"/>
    <property type="project" value="TreeGrafter"/>
</dbReference>
<dbReference type="GO" id="GO:0010427">
    <property type="term" value="F:abscisic acid binding"/>
    <property type="evidence" value="ECO:0007669"/>
    <property type="project" value="InterPro"/>
</dbReference>
<dbReference type="SUPFAM" id="SSF55961">
    <property type="entry name" value="Bet v1-like"/>
    <property type="match status" value="1"/>
</dbReference>
<name>A0A2I0IPU3_PUNGR</name>
<dbReference type="Gene3D" id="3.30.530.20">
    <property type="match status" value="1"/>
</dbReference>
<evidence type="ECO:0000313" key="6">
    <source>
        <dbReference type="Proteomes" id="UP000233551"/>
    </source>
</evidence>
<dbReference type="InterPro" id="IPR000916">
    <property type="entry name" value="Bet_v_I/MLP"/>
</dbReference>
<comment type="caution">
    <text evidence="5">The sequence shown here is derived from an EMBL/GenBank/DDBJ whole genome shotgun (WGS) entry which is preliminary data.</text>
</comment>
<keyword evidence="3" id="KW-0568">Pathogenesis-related protein</keyword>
<dbReference type="GO" id="GO:0009738">
    <property type="term" value="P:abscisic acid-activated signaling pathway"/>
    <property type="evidence" value="ECO:0007669"/>
    <property type="project" value="InterPro"/>
</dbReference>